<dbReference type="Proteomes" id="UP000266385">
    <property type="component" value="Unassembled WGS sequence"/>
</dbReference>
<dbReference type="AlphaFoldDB" id="A0A399RK43"/>
<proteinExistence type="predicted"/>
<accession>A0A399RK43</accession>
<name>A0A399RK43_9PROT</name>
<sequence length="579" mass="60884">MALGLGAVLMVLPGQAQIESSGLGDVDPWGANFLERGESGFGQGLWSSSDPEYLIALFEHMDVSLMSESEKALLSRSLRSPSASPGGDLAPALQDLRIELLHALGERRAAASLAEQVDVPPADVDPDIILSDNRLARGEVDLVCAQMNTTGEGRFWSELRAICALKADAPETAELAIEIAGQQEGAEPWFTNVAFAMLSEAEDRPPARFGSGLELTMSQMAGLEPDSESLAAARPDIAALIAEDIERPIRLRLAAAGIAAEAGEISAVQHRQLYTTLIEEEGFEPESAIEAAFVVLAKAPEPEPVVPDLALVTPAPTGPVDLRAMANAAPEPAAPDVPAPEEGDAVDEISLAEEQALAVREALREAAIDPVSFAARARLFAPALQSIPANEDTAQAAIPFAVAALSNGSVNVARKWLAGVPDDADDRVRFEAAMLEGYSLLLAQQRSSADTARIVATLLETGYEREQISDSLQLFSVWAGFDVPMPVLARSALAQSQIEARPVEPGILLAIDTGQRAGATGEALLTILTQTDGQVETLSGGALAGLLNALVRMGASDEARALAFDAGQLWTYAAGQARR</sequence>
<dbReference type="EMBL" id="QWFX01000006">
    <property type="protein sequence ID" value="RIJ30212.1"/>
    <property type="molecule type" value="Genomic_DNA"/>
</dbReference>
<protein>
    <recommendedName>
        <fullName evidence="3">Antifreeze glycopeptide</fullName>
    </recommendedName>
</protein>
<evidence type="ECO:0008006" key="3">
    <source>
        <dbReference type="Google" id="ProtNLM"/>
    </source>
</evidence>
<organism evidence="1 2">
    <name type="scientific">Henriciella mobilis</name>
    <dbReference type="NCBI Taxonomy" id="2305467"/>
    <lineage>
        <taxon>Bacteria</taxon>
        <taxon>Pseudomonadati</taxon>
        <taxon>Pseudomonadota</taxon>
        <taxon>Alphaproteobacteria</taxon>
        <taxon>Hyphomonadales</taxon>
        <taxon>Hyphomonadaceae</taxon>
        <taxon>Henriciella</taxon>
    </lineage>
</organism>
<keyword evidence="2" id="KW-1185">Reference proteome</keyword>
<comment type="caution">
    <text evidence="1">The sequence shown here is derived from an EMBL/GenBank/DDBJ whole genome shotgun (WGS) entry which is preliminary data.</text>
</comment>
<reference evidence="1 2" key="1">
    <citation type="submission" date="2018-08" db="EMBL/GenBank/DDBJ databases">
        <title>Henriciella mobilis sp. nov., isolated from seawater.</title>
        <authorList>
            <person name="Cheng H."/>
            <person name="Wu Y.-H."/>
            <person name="Xu X.-W."/>
            <person name="Guo L.-L."/>
        </authorList>
    </citation>
    <scope>NUCLEOTIDE SEQUENCE [LARGE SCALE GENOMIC DNA]</scope>
    <source>
        <strain evidence="1 2">JN25</strain>
    </source>
</reference>
<evidence type="ECO:0000313" key="1">
    <source>
        <dbReference type="EMBL" id="RIJ30212.1"/>
    </source>
</evidence>
<evidence type="ECO:0000313" key="2">
    <source>
        <dbReference type="Proteomes" id="UP000266385"/>
    </source>
</evidence>
<gene>
    <name evidence="1" type="ORF">D1223_06070</name>
</gene>